<dbReference type="Proteomes" id="UP000188605">
    <property type="component" value="Unassembled WGS sequence"/>
</dbReference>
<comment type="caution">
    <text evidence="1">The sequence shown here is derived from an EMBL/GenBank/DDBJ whole genome shotgun (WGS) entry which is preliminary data.</text>
</comment>
<gene>
    <name evidence="1" type="ORF">AN396_14205</name>
</gene>
<organism evidence="1 2">
    <name type="scientific">Candidatus Epulonipiscium fishelsonii</name>
    <dbReference type="NCBI Taxonomy" id="77094"/>
    <lineage>
        <taxon>Bacteria</taxon>
        <taxon>Bacillati</taxon>
        <taxon>Bacillota</taxon>
        <taxon>Clostridia</taxon>
        <taxon>Lachnospirales</taxon>
        <taxon>Lachnospiraceae</taxon>
        <taxon>Candidatus Epulonipiscium</taxon>
    </lineage>
</organism>
<name>A0ACC8XGD7_9FIRM</name>
<accession>A0ACC8XGD7</accession>
<proteinExistence type="predicted"/>
<dbReference type="EMBL" id="LJDB01000012">
    <property type="protein sequence ID" value="ONI42482.1"/>
    <property type="molecule type" value="Genomic_DNA"/>
</dbReference>
<sequence length="244" mass="28040">MNCENYSEMLSCYIDNELTQEEKLELEHHLSTCKNCNQQLQDLMSIKESMTGLETYQVPLDFHSELMKKINPRKKQKPKPKYLYYMGLAASIAVGFFIYDGIIPNNDVAQPQPASLAQKLPDTPVADIPIPETSETTGTNNIARSMPIKFNGMEIDLFQADATVITDLINFADEQNLSYIDLSEPTRLYWVINSVEDYNVLREYINSMEYLQKFGGIMQLDEVVNPNEDIKIIVYRNPENYDKP</sequence>
<keyword evidence="2" id="KW-1185">Reference proteome</keyword>
<protein>
    <submittedName>
        <fullName evidence="1">Uncharacterized protein</fullName>
    </submittedName>
</protein>
<evidence type="ECO:0000313" key="2">
    <source>
        <dbReference type="Proteomes" id="UP000188605"/>
    </source>
</evidence>
<reference evidence="1" key="1">
    <citation type="submission" date="2016-08" db="EMBL/GenBank/DDBJ databases">
        <authorList>
            <person name="Ngugi D.K."/>
            <person name="Miyake S."/>
            <person name="Stingl U."/>
        </authorList>
    </citation>
    <scope>NUCLEOTIDE SEQUENCE</scope>
    <source>
        <strain evidence="1">SCG-B11WGA-EpuloA1</strain>
    </source>
</reference>
<evidence type="ECO:0000313" key="1">
    <source>
        <dbReference type="EMBL" id="ONI42482.1"/>
    </source>
</evidence>